<evidence type="ECO:0000256" key="1">
    <source>
        <dbReference type="SAM" id="MobiDB-lite"/>
    </source>
</evidence>
<proteinExistence type="predicted"/>
<feature type="region of interest" description="Disordered" evidence="1">
    <location>
        <begin position="527"/>
        <end position="557"/>
    </location>
</feature>
<feature type="non-terminal residue" evidence="2">
    <location>
        <position position="1"/>
    </location>
</feature>
<organism evidence="2 3">
    <name type="scientific">Galemys pyrenaicus</name>
    <name type="common">Iberian desman</name>
    <name type="synonym">Pyrenean desman</name>
    <dbReference type="NCBI Taxonomy" id="202257"/>
    <lineage>
        <taxon>Eukaryota</taxon>
        <taxon>Metazoa</taxon>
        <taxon>Chordata</taxon>
        <taxon>Craniata</taxon>
        <taxon>Vertebrata</taxon>
        <taxon>Euteleostomi</taxon>
        <taxon>Mammalia</taxon>
        <taxon>Eutheria</taxon>
        <taxon>Laurasiatheria</taxon>
        <taxon>Eulipotyphla</taxon>
        <taxon>Talpidae</taxon>
        <taxon>Galemys</taxon>
    </lineage>
</organism>
<keyword evidence="3" id="KW-1185">Reference proteome</keyword>
<sequence length="1121" mass="121953">GMPKGLAPGPGATNAHAGLPSNVAGCLATWRGCLATRPFPIYPPRPAHPGRPQAATLPLFFSVLRRAGYRGATGGGERGSSRWTGIAAAAPPASGVKERPWHPLPQGSVSSTLCNRARPVPTGDSHLSDQAQEGPCLCLRECLRLDQGLARGRRAGRRKQTEHPVHQERGSGKARDGAGSGRGEGMGPRARAALPCHTELSRDLRCGRYALMACWCKAKAPLQLKPVIGTRKTFVKVACTSVYPETQRCSGVAGGGAAAAEAGKGQGFESSDSGALQRRLVAVVVRAGGAGAGSVAWLRGLCVKTVSSAEIGAQADTAPCRDLRDCSWCQHWDWVAGRMYKRPHIDLQSSDRSPQGPLHEPRSLWHEKSQDGAFPEPGMPGSRVGLHHPPSQTSLRLSTPAPRQAAPGLGVFRLTFKAQISACYDGPAARGSPSAKSPYMALPRSRAQSRSIRLLQPQTRFVDFVLLQSTCEYMEKLILVSSLCHYHAELLEKRVSPQKVTWMMVHWCYVGMCKWAHLSLDTGLYGRSHEDASSSEGESTDQCKQQDQQAAVGAEVAKQPRRIVGGPVGRRVGIWGEVYPSAGAPPRAENRERSFLELGVHSQAGLPSLPAPPDSSYPAKLPELSGHFATFPGSESASPYARHWHSLFPLVPFLPRPLTRSHPELHCPRARTRVHSGAGCKRRDWRGFPDDRATLARRMPGLSTTASNRSREVSAEATGSGGGLLRVGSGVEWNGGGAAPPPISPTCLRSGAWSGTRATPGLPLLLGQAFQELRFLLLNPVLTTCLSPRCLPLTCPPLLGLRRTLHHVGILIQTQQLRSHTVSQREAGEAFCACAAPSAFDLGFQTAPEEIFKEEWVAAKALLELFFLCCCFFVCSSRSLRIPFITQRLNLPKKYLKQAGKSLIWHDFKFPQHFGDECTWVWTRAYKVGVTRMTVEQQEQQQQWEEQTPIVEAERRSSKAAERAPALQLLQRYKENNLKVYPYYNPVGSGVLMTLPIYAHVQHRCAHLRMPTLECLQQTGLEQDEGLGESLLSSILHSSTLPSSVLTSTLQEMTREQYILATQQNNLPRAENAQLYPGCSARGEEKGSFTKAMAHSLLAKGAGTILNLAPVPPPSCRYSRR</sequence>
<feature type="compositionally biased region" description="Polar residues" evidence="1">
    <location>
        <begin position="534"/>
        <end position="549"/>
    </location>
</feature>
<feature type="compositionally biased region" description="Basic and acidic residues" evidence="1">
    <location>
        <begin position="159"/>
        <end position="176"/>
    </location>
</feature>
<protein>
    <submittedName>
        <fullName evidence="2">Uncharacterized protein</fullName>
    </submittedName>
</protein>
<evidence type="ECO:0000313" key="3">
    <source>
        <dbReference type="Proteomes" id="UP000700334"/>
    </source>
</evidence>
<dbReference type="AlphaFoldDB" id="A0A8J6A4B5"/>
<evidence type="ECO:0000313" key="2">
    <source>
        <dbReference type="EMBL" id="KAG8511335.1"/>
    </source>
</evidence>
<dbReference type="Proteomes" id="UP000700334">
    <property type="component" value="Unassembled WGS sequence"/>
</dbReference>
<feature type="region of interest" description="Disordered" evidence="1">
    <location>
        <begin position="152"/>
        <end position="190"/>
    </location>
</feature>
<accession>A0A8J6A4B5</accession>
<name>A0A8J6A4B5_GALPY</name>
<feature type="region of interest" description="Disordered" evidence="1">
    <location>
        <begin position="702"/>
        <end position="721"/>
    </location>
</feature>
<dbReference type="EMBL" id="JAGFMF010011836">
    <property type="protein sequence ID" value="KAG8511335.1"/>
    <property type="molecule type" value="Genomic_DNA"/>
</dbReference>
<gene>
    <name evidence="2" type="ORF">J0S82_020146</name>
</gene>
<feature type="region of interest" description="Disordered" evidence="1">
    <location>
        <begin position="368"/>
        <end position="402"/>
    </location>
</feature>
<comment type="caution">
    <text evidence="2">The sequence shown here is derived from an EMBL/GenBank/DDBJ whole genome shotgun (WGS) entry which is preliminary data.</text>
</comment>
<reference evidence="2" key="1">
    <citation type="journal article" date="2021" name="Evol. Appl.">
        <title>The genome of the Pyrenean desman and the effects of bottlenecks and inbreeding on the genomic landscape of an endangered species.</title>
        <authorList>
            <person name="Escoda L."/>
            <person name="Castresana J."/>
        </authorList>
    </citation>
    <scope>NUCLEOTIDE SEQUENCE</scope>
    <source>
        <strain evidence="2">IBE-C5619</strain>
    </source>
</reference>
<dbReference type="OrthoDB" id="5973998at2759"/>